<comment type="caution">
    <text evidence="1">The sequence shown here is derived from an EMBL/GenBank/DDBJ whole genome shotgun (WGS) entry which is preliminary data.</text>
</comment>
<gene>
    <name evidence="1" type="ORF">PsAD2_04027</name>
</gene>
<proteinExistence type="predicted"/>
<dbReference type="STRING" id="989403.SAMN05421798_103348"/>
<evidence type="ECO:0000313" key="1">
    <source>
        <dbReference type="EMBL" id="KZL09427.1"/>
    </source>
</evidence>
<sequence length="91" mass="10029">MLCNIVTQLNYSLLPTVSIHKEGRALGIDQIGSLILLKAAQHDIALTSIRDHRIAPDFRYASTSLYKSPVAAFLAKIDILRLSSFPLGNHN</sequence>
<dbReference type="Proteomes" id="UP000076577">
    <property type="component" value="Unassembled WGS sequence"/>
</dbReference>
<reference evidence="1 2" key="1">
    <citation type="journal article" date="2016" name="Front. Microbiol.">
        <title>Comparative Genomic Analysis Reveals a Diverse Repertoire of Genes Involved in Prokaryote-Eukaryote Interactions within the Pseudovibrio Genus.</title>
        <authorList>
            <person name="Romano S."/>
            <person name="Fernandez-Guerra A."/>
            <person name="Reen F.J."/>
            <person name="Glockner F.O."/>
            <person name="Crowley S.P."/>
            <person name="O'Sullivan O."/>
            <person name="Cotter P.D."/>
            <person name="Adams C."/>
            <person name="Dobson A.D."/>
            <person name="O'Gara F."/>
        </authorList>
    </citation>
    <scope>NUCLEOTIDE SEQUENCE [LARGE SCALE GENOMIC DNA]</scope>
    <source>
        <strain evidence="1 2">Ad2</strain>
    </source>
</reference>
<name>A0A165U1D1_9HYPH</name>
<protein>
    <submittedName>
        <fullName evidence="1">Uncharacterized protein</fullName>
    </submittedName>
</protein>
<dbReference type="EMBL" id="LMCB01000122">
    <property type="protein sequence ID" value="KZL09427.1"/>
    <property type="molecule type" value="Genomic_DNA"/>
</dbReference>
<keyword evidence="2" id="KW-1185">Reference proteome</keyword>
<organism evidence="1 2">
    <name type="scientific">Pseudovibrio axinellae</name>
    <dbReference type="NCBI Taxonomy" id="989403"/>
    <lineage>
        <taxon>Bacteria</taxon>
        <taxon>Pseudomonadati</taxon>
        <taxon>Pseudomonadota</taxon>
        <taxon>Alphaproteobacteria</taxon>
        <taxon>Hyphomicrobiales</taxon>
        <taxon>Stappiaceae</taxon>
        <taxon>Pseudovibrio</taxon>
    </lineage>
</organism>
<dbReference type="AlphaFoldDB" id="A0A165U1D1"/>
<evidence type="ECO:0000313" key="2">
    <source>
        <dbReference type="Proteomes" id="UP000076577"/>
    </source>
</evidence>
<accession>A0A165U1D1</accession>
<dbReference type="PATRIC" id="fig|989403.3.peg.4400"/>